<reference evidence="2" key="1">
    <citation type="submission" date="2021-01" db="EMBL/GenBank/DDBJ databases">
        <authorList>
            <person name="Zahm M."/>
            <person name="Roques C."/>
            <person name="Cabau C."/>
            <person name="Klopp C."/>
            <person name="Donnadieu C."/>
            <person name="Jouanno E."/>
            <person name="Lampietro C."/>
            <person name="Louis A."/>
            <person name="Herpin A."/>
            <person name="Echchiki A."/>
            <person name="Berthelot C."/>
            <person name="Parey E."/>
            <person name="Roest-Crollius H."/>
            <person name="Braasch I."/>
            <person name="Postlethwait J."/>
            <person name="Bobe J."/>
            <person name="Montfort J."/>
            <person name="Bouchez O."/>
            <person name="Begum T."/>
            <person name="Mejri S."/>
            <person name="Adams A."/>
            <person name="Chen W.-J."/>
            <person name="Guiguen Y."/>
        </authorList>
    </citation>
    <scope>NUCLEOTIDE SEQUENCE</scope>
    <source>
        <strain evidence="2">YG-15Mar2019-1</strain>
        <tissue evidence="2">Brain</tissue>
    </source>
</reference>
<sequence>MEVEIQEVRDGEAAGWNRSSRWSSSASCSCGGTGGPNSSMQTPSSLRIAILKEHPDNILWLCESSRTLTSPEAALCLCWFSRMEFASLSHSHCTQLPALTTNIYPKITNKQEVLILVQSAGIS</sequence>
<feature type="region of interest" description="Disordered" evidence="1">
    <location>
        <begin position="1"/>
        <end position="42"/>
    </location>
</feature>
<dbReference type="Proteomes" id="UP001046870">
    <property type="component" value="Chromosome 4"/>
</dbReference>
<comment type="caution">
    <text evidence="2">The sequence shown here is derived from an EMBL/GenBank/DDBJ whole genome shotgun (WGS) entry which is preliminary data.</text>
</comment>
<dbReference type="AlphaFoldDB" id="A0A9D3Q7R9"/>
<organism evidence="2 3">
    <name type="scientific">Megalops atlanticus</name>
    <name type="common">Tarpon</name>
    <name type="synonym">Clupea gigantea</name>
    <dbReference type="NCBI Taxonomy" id="7932"/>
    <lineage>
        <taxon>Eukaryota</taxon>
        <taxon>Metazoa</taxon>
        <taxon>Chordata</taxon>
        <taxon>Craniata</taxon>
        <taxon>Vertebrata</taxon>
        <taxon>Euteleostomi</taxon>
        <taxon>Actinopterygii</taxon>
        <taxon>Neopterygii</taxon>
        <taxon>Teleostei</taxon>
        <taxon>Elopiformes</taxon>
        <taxon>Megalopidae</taxon>
        <taxon>Megalops</taxon>
    </lineage>
</organism>
<name>A0A9D3Q7R9_MEGAT</name>
<feature type="compositionally biased region" description="Low complexity" evidence="1">
    <location>
        <begin position="14"/>
        <end position="30"/>
    </location>
</feature>
<keyword evidence="3" id="KW-1185">Reference proteome</keyword>
<dbReference type="EMBL" id="JAFDVH010000004">
    <property type="protein sequence ID" value="KAG7480412.1"/>
    <property type="molecule type" value="Genomic_DNA"/>
</dbReference>
<evidence type="ECO:0000313" key="3">
    <source>
        <dbReference type="Proteomes" id="UP001046870"/>
    </source>
</evidence>
<proteinExistence type="predicted"/>
<accession>A0A9D3Q7R9</accession>
<protein>
    <submittedName>
        <fullName evidence="2">Uncharacterized protein</fullName>
    </submittedName>
</protein>
<evidence type="ECO:0000313" key="2">
    <source>
        <dbReference type="EMBL" id="KAG7480412.1"/>
    </source>
</evidence>
<feature type="compositionally biased region" description="Basic and acidic residues" evidence="1">
    <location>
        <begin position="1"/>
        <end position="12"/>
    </location>
</feature>
<gene>
    <name evidence="2" type="ORF">MATL_G00055860</name>
</gene>
<evidence type="ECO:0000256" key="1">
    <source>
        <dbReference type="SAM" id="MobiDB-lite"/>
    </source>
</evidence>